<proteinExistence type="inferred from homology"/>
<evidence type="ECO:0000256" key="5">
    <source>
        <dbReference type="SAM" id="MobiDB-lite"/>
    </source>
</evidence>
<evidence type="ECO:0000259" key="6">
    <source>
        <dbReference type="PROSITE" id="PS50833"/>
    </source>
</evidence>
<comment type="similarity">
    <text evidence="2 4">Belongs to the RPF2 family.</text>
</comment>
<dbReference type="InterPro" id="IPR039770">
    <property type="entry name" value="Rpf2"/>
</dbReference>
<dbReference type="STRING" id="2880.D7FJV0"/>
<dbReference type="Proteomes" id="UP000002630">
    <property type="component" value="Linkage Group LG04"/>
</dbReference>
<feature type="domain" description="Brix" evidence="6">
    <location>
        <begin position="31"/>
        <end position="234"/>
    </location>
</feature>
<keyword evidence="3 4" id="KW-0539">Nucleus</keyword>
<organism evidence="7 8">
    <name type="scientific">Ectocarpus siliculosus</name>
    <name type="common">Brown alga</name>
    <name type="synonym">Conferva siliculosa</name>
    <dbReference type="NCBI Taxonomy" id="2880"/>
    <lineage>
        <taxon>Eukaryota</taxon>
        <taxon>Sar</taxon>
        <taxon>Stramenopiles</taxon>
        <taxon>Ochrophyta</taxon>
        <taxon>PX clade</taxon>
        <taxon>Phaeophyceae</taxon>
        <taxon>Ectocarpales</taxon>
        <taxon>Ectocarpaceae</taxon>
        <taxon>Ectocarpus</taxon>
    </lineage>
</organism>
<dbReference type="GO" id="GO:0005730">
    <property type="term" value="C:nucleolus"/>
    <property type="evidence" value="ECO:0007669"/>
    <property type="project" value="UniProtKB-SubCell"/>
</dbReference>
<comment type="subcellular location">
    <subcellularLocation>
        <location evidence="1 4">Nucleus</location>
        <location evidence="1 4">Nucleolus</location>
    </subcellularLocation>
</comment>
<protein>
    <recommendedName>
        <fullName evidence="4">Ribosome production factor 2 homolog</fullName>
    </recommendedName>
    <alternativeName>
        <fullName evidence="4">Ribosome biogenesis protein RPF2 homolog</fullName>
    </alternativeName>
</protein>
<dbReference type="Pfam" id="PF04427">
    <property type="entry name" value="Brix"/>
    <property type="match status" value="1"/>
</dbReference>
<evidence type="ECO:0000256" key="3">
    <source>
        <dbReference type="ARBA" id="ARBA00023242"/>
    </source>
</evidence>
<keyword evidence="8" id="KW-1185">Reference proteome</keyword>
<reference evidence="7 8" key="1">
    <citation type="journal article" date="2010" name="Nature">
        <title>The Ectocarpus genome and the independent evolution of multicellularity in brown algae.</title>
        <authorList>
            <person name="Cock J.M."/>
            <person name="Sterck L."/>
            <person name="Rouze P."/>
            <person name="Scornet D."/>
            <person name="Allen A.E."/>
            <person name="Amoutzias G."/>
            <person name="Anthouard V."/>
            <person name="Artiguenave F."/>
            <person name="Aury J.M."/>
            <person name="Badger J.H."/>
            <person name="Beszteri B."/>
            <person name="Billiau K."/>
            <person name="Bonnet E."/>
            <person name="Bothwell J.H."/>
            <person name="Bowler C."/>
            <person name="Boyen C."/>
            <person name="Brownlee C."/>
            <person name="Carrano C.J."/>
            <person name="Charrier B."/>
            <person name="Cho G.Y."/>
            <person name="Coelho S.M."/>
            <person name="Collen J."/>
            <person name="Corre E."/>
            <person name="Da Silva C."/>
            <person name="Delage L."/>
            <person name="Delaroque N."/>
            <person name="Dittami S.M."/>
            <person name="Doulbeau S."/>
            <person name="Elias M."/>
            <person name="Farnham G."/>
            <person name="Gachon C.M."/>
            <person name="Gschloessl B."/>
            <person name="Heesch S."/>
            <person name="Jabbari K."/>
            <person name="Jubin C."/>
            <person name="Kawai H."/>
            <person name="Kimura K."/>
            <person name="Kloareg B."/>
            <person name="Kupper F.C."/>
            <person name="Lang D."/>
            <person name="Le Bail A."/>
            <person name="Leblanc C."/>
            <person name="Lerouge P."/>
            <person name="Lohr M."/>
            <person name="Lopez P.J."/>
            <person name="Martens C."/>
            <person name="Maumus F."/>
            <person name="Michel G."/>
            <person name="Miranda-Saavedra D."/>
            <person name="Morales J."/>
            <person name="Moreau H."/>
            <person name="Motomura T."/>
            <person name="Nagasato C."/>
            <person name="Napoli C.A."/>
            <person name="Nelson D.R."/>
            <person name="Nyvall-Collen P."/>
            <person name="Peters A.F."/>
            <person name="Pommier C."/>
            <person name="Potin P."/>
            <person name="Poulain J."/>
            <person name="Quesneville H."/>
            <person name="Read B."/>
            <person name="Rensing S.A."/>
            <person name="Ritter A."/>
            <person name="Rousvoal S."/>
            <person name="Samanta M."/>
            <person name="Samson G."/>
            <person name="Schroeder D.C."/>
            <person name="Segurens B."/>
            <person name="Strittmatter M."/>
            <person name="Tonon T."/>
            <person name="Tregear J.W."/>
            <person name="Valentin K."/>
            <person name="von Dassow P."/>
            <person name="Yamagishi T."/>
            <person name="Van de Peer Y."/>
            <person name="Wincker P."/>
        </authorList>
    </citation>
    <scope>NUCLEOTIDE SEQUENCE [LARGE SCALE GENOMIC DNA]</scope>
    <source>
        <strain evidence="8">Ec32 / CCAP1310/4</strain>
    </source>
</reference>
<dbReference type="AlphaFoldDB" id="D7FJV0"/>
<evidence type="ECO:0000313" key="8">
    <source>
        <dbReference type="Proteomes" id="UP000002630"/>
    </source>
</evidence>
<dbReference type="OMA" id="VGLKPMF"/>
<accession>D7FJV0</accession>
<feature type="compositionally biased region" description="Basic residues" evidence="5">
    <location>
        <begin position="336"/>
        <end position="351"/>
    </location>
</feature>
<dbReference type="EMBL" id="FN647986">
    <property type="protein sequence ID" value="CBJ29198.1"/>
    <property type="molecule type" value="Genomic_DNA"/>
</dbReference>
<evidence type="ECO:0000313" key="7">
    <source>
        <dbReference type="EMBL" id="CBJ29198.1"/>
    </source>
</evidence>
<dbReference type="PANTHER" id="PTHR12728">
    <property type="entry name" value="BRIX DOMAIN CONTAINING PROTEIN"/>
    <property type="match status" value="1"/>
</dbReference>
<dbReference type="eggNOG" id="KOG3031">
    <property type="taxonomic scope" value="Eukaryota"/>
</dbReference>
<dbReference type="GO" id="GO:0019843">
    <property type="term" value="F:rRNA binding"/>
    <property type="evidence" value="ECO:0007669"/>
    <property type="project" value="UniProtKB-UniRule"/>
</dbReference>
<dbReference type="PANTHER" id="PTHR12728:SF0">
    <property type="entry name" value="RIBOSOME PRODUCTION FACTOR 2 HOMOLOG"/>
    <property type="match status" value="1"/>
</dbReference>
<sequence>MPSRNIIPKQGNAKALRAKRKREPQVHENAKTAIIIKGRKTSQDVTDALKDIYRLKSPDAVMFSKKNDTNPMEDETSAEFLMSKNDCSLFCFGSHNKKRPNNVVLGRTFDGHMLDMIELGLVQYRGLGELAGLAKRVGSKPAFVFSGEKWGREEAYRKLQNLLLDFFRGQVVNEVALAGLDHCVVCTAAQDKVYVRHYHIGFQRSGSKIPSVDLKEMGPSLDLQIRRTSFAAKDLWKASVKKPRVAETRKTKNVSANQFGDKLGRIHLGRQDLSSMKVRRVKALRTVGKGAKEGEGEGAEDGGGGDPMDGITTSGTGSTSAEGMGDGEGGATAAARAKRGTRRKNKERKVL</sequence>
<dbReference type="SMART" id="SM00879">
    <property type="entry name" value="Brix"/>
    <property type="match status" value="1"/>
</dbReference>
<dbReference type="GO" id="GO:0000463">
    <property type="term" value="P:maturation of LSU-rRNA from tricistronic rRNA transcript (SSU-rRNA, 5.8S rRNA, LSU-rRNA)"/>
    <property type="evidence" value="ECO:0007669"/>
    <property type="project" value="TreeGrafter"/>
</dbReference>
<evidence type="ECO:0000256" key="4">
    <source>
        <dbReference type="RuleBase" id="RU367086"/>
    </source>
</evidence>
<dbReference type="PROSITE" id="PS50833">
    <property type="entry name" value="BRIX"/>
    <property type="match status" value="1"/>
</dbReference>
<evidence type="ECO:0000256" key="2">
    <source>
        <dbReference type="ARBA" id="ARBA00010782"/>
    </source>
</evidence>
<dbReference type="OrthoDB" id="407658at2759"/>
<evidence type="ECO:0000256" key="1">
    <source>
        <dbReference type="ARBA" id="ARBA00004604"/>
    </source>
</evidence>
<feature type="compositionally biased region" description="Low complexity" evidence="5">
    <location>
        <begin position="310"/>
        <end position="323"/>
    </location>
</feature>
<dbReference type="EMBL" id="FN649729">
    <property type="protein sequence ID" value="CBJ29198.1"/>
    <property type="molecule type" value="Genomic_DNA"/>
</dbReference>
<feature type="region of interest" description="Disordered" evidence="5">
    <location>
        <begin position="1"/>
        <end position="28"/>
    </location>
</feature>
<name>D7FJV0_ECTSI</name>
<dbReference type="GO" id="GO:0000027">
    <property type="term" value="P:ribosomal large subunit assembly"/>
    <property type="evidence" value="ECO:0007669"/>
    <property type="project" value="InterPro"/>
</dbReference>
<dbReference type="InParanoid" id="D7FJV0"/>
<gene>
    <name evidence="7" type="ORF">Esi_0138_0011</name>
</gene>
<dbReference type="InterPro" id="IPR007109">
    <property type="entry name" value="Brix"/>
</dbReference>
<feature type="region of interest" description="Disordered" evidence="5">
    <location>
        <begin position="286"/>
        <end position="351"/>
    </location>
</feature>